<name>A0ABY6PFC6_9ACTN</name>
<dbReference type="EMBL" id="CP110636">
    <property type="protein sequence ID" value="UZJ32579.1"/>
    <property type="molecule type" value="Genomic_DNA"/>
</dbReference>
<evidence type="ECO:0000313" key="2">
    <source>
        <dbReference type="Proteomes" id="UP001164959"/>
    </source>
</evidence>
<gene>
    <name evidence="1" type="ORF">OJ254_22700</name>
</gene>
<evidence type="ECO:0000313" key="1">
    <source>
        <dbReference type="EMBL" id="UZJ32579.1"/>
    </source>
</evidence>
<accession>A0ABY6PFC6</accession>
<sequence>MIAAIAHHCGTTPHKLNELLRLWTAATTAAPRETEHGGGHGKWVQVHNGQHYYIKQVTC</sequence>
<reference evidence="1" key="1">
    <citation type="submission" date="2022-11" db="EMBL/GenBank/DDBJ databases">
        <title>Identification and genomic analyses of a novel endophytic actinobacterium Streptomyces endophytica sp. nov. with potential for biocontrol of Yam anthracnose.</title>
        <authorList>
            <person name="Huang X."/>
        </authorList>
    </citation>
    <scope>NUCLEOTIDE SEQUENCE</scope>
    <source>
        <strain evidence="1">HNM0140</strain>
    </source>
</reference>
<organism evidence="1 2">
    <name type="scientific">Streptomyces endophytica</name>
    <dbReference type="NCBI Taxonomy" id="2991496"/>
    <lineage>
        <taxon>Bacteria</taxon>
        <taxon>Bacillati</taxon>
        <taxon>Actinomycetota</taxon>
        <taxon>Actinomycetes</taxon>
        <taxon>Kitasatosporales</taxon>
        <taxon>Streptomycetaceae</taxon>
        <taxon>Streptomyces</taxon>
    </lineage>
</organism>
<dbReference type="Proteomes" id="UP001164959">
    <property type="component" value="Chromosome"/>
</dbReference>
<keyword evidence="2" id="KW-1185">Reference proteome</keyword>
<protein>
    <submittedName>
        <fullName evidence="1">Uncharacterized protein</fullName>
    </submittedName>
</protein>
<proteinExistence type="predicted"/>
<dbReference type="RefSeq" id="WP_265363810.1">
    <property type="nucleotide sequence ID" value="NZ_CP110636.1"/>
</dbReference>